<name>A0ABV6SPN3_AZOPA</name>
<evidence type="ECO:0000256" key="1">
    <source>
        <dbReference type="SAM" id="Phobius"/>
    </source>
</evidence>
<keyword evidence="1" id="KW-1133">Transmembrane helix</keyword>
<comment type="caution">
    <text evidence="2">The sequence shown here is derived from an EMBL/GenBank/DDBJ whole genome shotgun (WGS) entry which is preliminary data.</text>
</comment>
<feature type="transmembrane region" description="Helical" evidence="1">
    <location>
        <begin position="12"/>
        <end position="27"/>
    </location>
</feature>
<keyword evidence="1" id="KW-0812">Transmembrane</keyword>
<dbReference type="RefSeq" id="WP_376948258.1">
    <property type="nucleotide sequence ID" value="NZ_CP171449.1"/>
</dbReference>
<feature type="transmembrane region" description="Helical" evidence="1">
    <location>
        <begin position="57"/>
        <end position="76"/>
    </location>
</feature>
<proteinExistence type="predicted"/>
<keyword evidence="1" id="KW-0472">Membrane</keyword>
<accession>A0ABV6SPN3</accession>
<gene>
    <name evidence="2" type="ORF">ACFFGX_18695</name>
</gene>
<keyword evidence="3" id="KW-1185">Reference proteome</keyword>
<sequence length="83" mass="9536">MLLTFLQGLSPWLWLGLGLLLLILEVFDAGGYLLWMALVATGLAVLLQVLPDFSWKLQLLLFVSLSTLLLLLWKCWREHLLDR</sequence>
<evidence type="ECO:0000313" key="3">
    <source>
        <dbReference type="Proteomes" id="UP001589891"/>
    </source>
</evidence>
<dbReference type="Proteomes" id="UP001589891">
    <property type="component" value="Unassembled WGS sequence"/>
</dbReference>
<evidence type="ECO:0000313" key="2">
    <source>
        <dbReference type="EMBL" id="MFC0711488.1"/>
    </source>
</evidence>
<protein>
    <submittedName>
        <fullName evidence="2">NfeD family protein</fullName>
    </submittedName>
</protein>
<feature type="transmembrane region" description="Helical" evidence="1">
    <location>
        <begin position="32"/>
        <end position="51"/>
    </location>
</feature>
<reference evidence="2 3" key="1">
    <citation type="submission" date="2024-09" db="EMBL/GenBank/DDBJ databases">
        <authorList>
            <person name="Sun Q."/>
            <person name="Mori K."/>
        </authorList>
    </citation>
    <scope>NUCLEOTIDE SEQUENCE [LARGE SCALE GENOMIC DNA]</scope>
    <source>
        <strain evidence="2 3">NCAIM B.01794</strain>
    </source>
</reference>
<dbReference type="EMBL" id="JBHLSS010000119">
    <property type="protein sequence ID" value="MFC0711488.1"/>
    <property type="molecule type" value="Genomic_DNA"/>
</dbReference>
<organism evidence="2 3">
    <name type="scientific">Azorhizophilus paspali</name>
    <name type="common">Azotobacter paspali</name>
    <dbReference type="NCBI Taxonomy" id="69963"/>
    <lineage>
        <taxon>Bacteria</taxon>
        <taxon>Pseudomonadati</taxon>
        <taxon>Pseudomonadota</taxon>
        <taxon>Gammaproteobacteria</taxon>
        <taxon>Pseudomonadales</taxon>
        <taxon>Pseudomonadaceae</taxon>
        <taxon>Azorhizophilus</taxon>
    </lineage>
</organism>